<dbReference type="InterPro" id="IPR036390">
    <property type="entry name" value="WH_DNA-bd_sf"/>
</dbReference>
<dbReference type="Proteomes" id="UP000321832">
    <property type="component" value="Unassembled WGS sequence"/>
</dbReference>
<evidence type="ECO:0000313" key="2">
    <source>
        <dbReference type="EMBL" id="TXC66261.1"/>
    </source>
</evidence>
<evidence type="ECO:0000259" key="1">
    <source>
        <dbReference type="Pfam" id="PF09339"/>
    </source>
</evidence>
<proteinExistence type="predicted"/>
<dbReference type="EMBL" id="VOPW01000001">
    <property type="protein sequence ID" value="TXC66261.1"/>
    <property type="molecule type" value="Genomic_DNA"/>
</dbReference>
<dbReference type="AlphaFoldDB" id="A0A5C6U2R4"/>
<organism evidence="2 3">
    <name type="scientific">Piscinibacter aquaticus</name>
    <dbReference type="NCBI Taxonomy" id="392597"/>
    <lineage>
        <taxon>Bacteria</taxon>
        <taxon>Pseudomonadati</taxon>
        <taxon>Pseudomonadota</taxon>
        <taxon>Betaproteobacteria</taxon>
        <taxon>Burkholderiales</taxon>
        <taxon>Sphaerotilaceae</taxon>
        <taxon>Piscinibacter</taxon>
    </lineage>
</organism>
<protein>
    <submittedName>
        <fullName evidence="2">Helix-turn-helix domain-containing protein</fullName>
    </submittedName>
</protein>
<reference evidence="2 3" key="1">
    <citation type="submission" date="2019-08" db="EMBL/GenBank/DDBJ databases">
        <authorList>
            <person name="Khan S.A."/>
            <person name="Jeon C.O."/>
            <person name="Jeong S.E."/>
        </authorList>
    </citation>
    <scope>NUCLEOTIDE SEQUENCE [LARGE SCALE GENOMIC DNA]</scope>
    <source>
        <strain evidence="3">IMCC1728</strain>
    </source>
</reference>
<dbReference type="InterPro" id="IPR005471">
    <property type="entry name" value="Tscrpt_reg_IclR_N"/>
</dbReference>
<dbReference type="Gene3D" id="1.10.10.10">
    <property type="entry name" value="Winged helix-like DNA-binding domain superfamily/Winged helix DNA-binding domain"/>
    <property type="match status" value="1"/>
</dbReference>
<evidence type="ECO:0000313" key="3">
    <source>
        <dbReference type="Proteomes" id="UP000321832"/>
    </source>
</evidence>
<dbReference type="Pfam" id="PF09339">
    <property type="entry name" value="HTH_IclR"/>
    <property type="match status" value="1"/>
</dbReference>
<keyword evidence="3" id="KW-1185">Reference proteome</keyword>
<dbReference type="GO" id="GO:0006355">
    <property type="term" value="P:regulation of DNA-templated transcription"/>
    <property type="evidence" value="ECO:0007669"/>
    <property type="project" value="InterPro"/>
</dbReference>
<accession>A0A5C6U2R4</accession>
<dbReference type="SUPFAM" id="SSF46785">
    <property type="entry name" value="Winged helix' DNA-binding domain"/>
    <property type="match status" value="1"/>
</dbReference>
<name>A0A5C6U2R4_9BURK</name>
<dbReference type="InterPro" id="IPR036388">
    <property type="entry name" value="WH-like_DNA-bd_sf"/>
</dbReference>
<comment type="caution">
    <text evidence="2">The sequence shown here is derived from an EMBL/GenBank/DDBJ whole genome shotgun (WGS) entry which is preliminary data.</text>
</comment>
<sequence length="74" mass="8486">MLSDMSQRHMSVAELCARSGLSRAVVMGFLDQLAARGLVITRDAARLHWPLSLRPLREWMRRTRLLSPRSARRA</sequence>
<dbReference type="GO" id="GO:0003677">
    <property type="term" value="F:DNA binding"/>
    <property type="evidence" value="ECO:0007669"/>
    <property type="project" value="InterPro"/>
</dbReference>
<gene>
    <name evidence="2" type="ORF">FSC37_11215</name>
</gene>
<feature type="domain" description="HTH iclR-type" evidence="1">
    <location>
        <begin position="7"/>
        <end position="39"/>
    </location>
</feature>